<keyword evidence="3" id="KW-0378">Hydrolase</keyword>
<protein>
    <submittedName>
        <fullName evidence="8">DNA repair protein RadC</fullName>
    </submittedName>
</protein>
<reference evidence="8 9" key="1">
    <citation type="submission" date="2020-01" db="EMBL/GenBank/DDBJ databases">
        <title>Genome sequencing of strain KACC 21507.</title>
        <authorList>
            <person name="Heo J."/>
            <person name="Kim S.-J."/>
            <person name="Kim J.-S."/>
            <person name="Hong S.-B."/>
            <person name="Kwon S.-W."/>
        </authorList>
    </citation>
    <scope>NUCLEOTIDE SEQUENCE [LARGE SCALE GENOMIC DNA]</scope>
    <source>
        <strain evidence="8 9">KACC 21507</strain>
    </source>
</reference>
<dbReference type="GO" id="GO:0006508">
    <property type="term" value="P:proteolysis"/>
    <property type="evidence" value="ECO:0007669"/>
    <property type="project" value="UniProtKB-KW"/>
</dbReference>
<evidence type="ECO:0000259" key="7">
    <source>
        <dbReference type="PROSITE" id="PS50249"/>
    </source>
</evidence>
<dbReference type="SUPFAM" id="SSF102712">
    <property type="entry name" value="JAB1/MPN domain"/>
    <property type="match status" value="1"/>
</dbReference>
<evidence type="ECO:0000256" key="2">
    <source>
        <dbReference type="ARBA" id="ARBA00022723"/>
    </source>
</evidence>
<dbReference type="InterPro" id="IPR020891">
    <property type="entry name" value="UPF0758_CS"/>
</dbReference>
<keyword evidence="9" id="KW-1185">Reference proteome</keyword>
<dbReference type="Proteomes" id="UP000463975">
    <property type="component" value="Chromosome"/>
</dbReference>
<feature type="domain" description="MPN" evidence="7">
    <location>
        <begin position="104"/>
        <end position="226"/>
    </location>
</feature>
<accession>A0A6P1NG78</accession>
<dbReference type="InterPro" id="IPR025657">
    <property type="entry name" value="RadC_JAB"/>
</dbReference>
<dbReference type="PROSITE" id="PS50249">
    <property type="entry name" value="MPN"/>
    <property type="match status" value="1"/>
</dbReference>
<dbReference type="CDD" id="cd08071">
    <property type="entry name" value="MPN_DUF2466"/>
    <property type="match status" value="1"/>
</dbReference>
<dbReference type="NCBIfam" id="TIGR00608">
    <property type="entry name" value="radc"/>
    <property type="match status" value="1"/>
</dbReference>
<evidence type="ECO:0000313" key="8">
    <source>
        <dbReference type="EMBL" id="QHI95530.1"/>
    </source>
</evidence>
<dbReference type="PROSITE" id="PS01302">
    <property type="entry name" value="UPF0758"/>
    <property type="match status" value="1"/>
</dbReference>
<dbReference type="RefSeq" id="WP_160618607.1">
    <property type="nucleotide sequence ID" value="NZ_CP047652.1"/>
</dbReference>
<dbReference type="EMBL" id="CP047652">
    <property type="protein sequence ID" value="QHI95530.1"/>
    <property type="molecule type" value="Genomic_DNA"/>
</dbReference>
<organism evidence="8 9">
    <name type="scientific">Aristophania vespae</name>
    <dbReference type="NCBI Taxonomy" id="2697033"/>
    <lineage>
        <taxon>Bacteria</taxon>
        <taxon>Pseudomonadati</taxon>
        <taxon>Pseudomonadota</taxon>
        <taxon>Alphaproteobacteria</taxon>
        <taxon>Acetobacterales</taxon>
        <taxon>Acetobacteraceae</taxon>
        <taxon>Aristophania</taxon>
    </lineage>
</organism>
<evidence type="ECO:0000256" key="1">
    <source>
        <dbReference type="ARBA" id="ARBA00022670"/>
    </source>
</evidence>
<comment type="similarity">
    <text evidence="6">Belongs to the UPF0758 family.</text>
</comment>
<keyword evidence="5" id="KW-0482">Metalloprotease</keyword>
<evidence type="ECO:0000313" key="9">
    <source>
        <dbReference type="Proteomes" id="UP000463975"/>
    </source>
</evidence>
<dbReference type="KEGG" id="bomb:GT348_03950"/>
<dbReference type="Gene3D" id="3.40.140.10">
    <property type="entry name" value="Cytidine Deaminase, domain 2"/>
    <property type="match status" value="1"/>
</dbReference>
<dbReference type="InterPro" id="IPR001405">
    <property type="entry name" value="UPF0758"/>
</dbReference>
<keyword evidence="2" id="KW-0479">Metal-binding</keyword>
<sequence>MAILKKDYSIETLLDKMDSGEFNAEDKTLLFRCVVRLFSQNKKNSEKLTTLLLAKFDTLAELICITRSEWKSFNFKDDQFYCSLVLLKEFAQRFYQASLPIGDVLQNEDLLIAYLVTCMARERVEQFRVLFLDKKNTLILDEIQGKGTVNQTPVYPREIARRCLELKATSVILAHNHPSGSSVPSKPDILMTQKVQQALNLIKVKVIDHYIIARTTHSSFRELGLLEL</sequence>
<evidence type="ECO:0000256" key="6">
    <source>
        <dbReference type="RuleBase" id="RU003797"/>
    </source>
</evidence>
<keyword evidence="4" id="KW-0862">Zinc</keyword>
<evidence type="ECO:0000256" key="3">
    <source>
        <dbReference type="ARBA" id="ARBA00022801"/>
    </source>
</evidence>
<name>A0A6P1NG78_9PROT</name>
<evidence type="ECO:0000256" key="5">
    <source>
        <dbReference type="ARBA" id="ARBA00023049"/>
    </source>
</evidence>
<dbReference type="AlphaFoldDB" id="A0A6P1NG78"/>
<proteinExistence type="inferred from homology"/>
<gene>
    <name evidence="8" type="primary">radC</name>
    <name evidence="8" type="ORF">GT348_03950</name>
</gene>
<evidence type="ECO:0000256" key="4">
    <source>
        <dbReference type="ARBA" id="ARBA00022833"/>
    </source>
</evidence>
<dbReference type="GO" id="GO:0046872">
    <property type="term" value="F:metal ion binding"/>
    <property type="evidence" value="ECO:0007669"/>
    <property type="project" value="UniProtKB-KW"/>
</dbReference>
<dbReference type="GO" id="GO:0008237">
    <property type="term" value="F:metallopeptidase activity"/>
    <property type="evidence" value="ECO:0007669"/>
    <property type="project" value="UniProtKB-KW"/>
</dbReference>
<dbReference type="PANTHER" id="PTHR30471:SF3">
    <property type="entry name" value="UPF0758 PROTEIN YEES-RELATED"/>
    <property type="match status" value="1"/>
</dbReference>
<dbReference type="InterPro" id="IPR037518">
    <property type="entry name" value="MPN"/>
</dbReference>
<dbReference type="PANTHER" id="PTHR30471">
    <property type="entry name" value="DNA REPAIR PROTEIN RADC"/>
    <property type="match status" value="1"/>
</dbReference>
<keyword evidence="1" id="KW-0645">Protease</keyword>
<dbReference type="Pfam" id="PF04002">
    <property type="entry name" value="RadC"/>
    <property type="match status" value="1"/>
</dbReference>